<evidence type="ECO:0000256" key="2">
    <source>
        <dbReference type="ARBA" id="ARBA00022490"/>
    </source>
</evidence>
<sequence>MTDNLPPVQELSYEQARDQLVATVRQLEGGQVPLEDALKMWERGEELAKHCQAFLDSAMQRLDAAAPQQVQD</sequence>
<dbReference type="GO" id="GO:0006308">
    <property type="term" value="P:DNA catabolic process"/>
    <property type="evidence" value="ECO:0007669"/>
    <property type="project" value="UniProtKB-UniRule"/>
</dbReference>
<comment type="similarity">
    <text evidence="1 6">Belongs to the XseB family.</text>
</comment>
<evidence type="ECO:0000313" key="8">
    <source>
        <dbReference type="Proteomes" id="UP001211044"/>
    </source>
</evidence>
<dbReference type="GO" id="GO:0008855">
    <property type="term" value="F:exodeoxyribonuclease VII activity"/>
    <property type="evidence" value="ECO:0007669"/>
    <property type="project" value="UniProtKB-UniRule"/>
</dbReference>
<reference evidence="7" key="1">
    <citation type="submission" date="2023-01" db="EMBL/GenBank/DDBJ databases">
        <title>Comparative Genomic Analysis of the Clinically-Derived Winkia Strain NY0527 Provides Evidence into the Taxonomic Reassignment of Winkia neuii and Characterizes Their Virulence Traits.</title>
        <authorList>
            <person name="Cai X."/>
            <person name="Peng Y."/>
            <person name="Li M."/>
            <person name="Qiu Y."/>
            <person name="Wang Y."/>
            <person name="Xu L."/>
            <person name="Hou Q."/>
        </authorList>
    </citation>
    <scope>NUCLEOTIDE SEQUENCE</scope>
    <source>
        <strain evidence="7">NY0527</strain>
    </source>
</reference>
<dbReference type="EC" id="3.1.11.6" evidence="6"/>
<accession>A0AB38XMK9</accession>
<name>A0AB38XMK9_9ACTO</name>
<dbReference type="Proteomes" id="UP001211044">
    <property type="component" value="Chromosome"/>
</dbReference>
<keyword evidence="3 6" id="KW-0540">Nuclease</keyword>
<keyword evidence="4 6" id="KW-0378">Hydrolase</keyword>
<dbReference type="InterPro" id="IPR003761">
    <property type="entry name" value="Exonuc_VII_S"/>
</dbReference>
<dbReference type="PIRSF" id="PIRSF006488">
    <property type="entry name" value="Exonuc_VII_S"/>
    <property type="match status" value="1"/>
</dbReference>
<dbReference type="AlphaFoldDB" id="A0AB38XMK9"/>
<dbReference type="RefSeq" id="WP_048706827.1">
    <property type="nucleotide sequence ID" value="NZ_CP116394.1"/>
</dbReference>
<evidence type="ECO:0000256" key="3">
    <source>
        <dbReference type="ARBA" id="ARBA00022722"/>
    </source>
</evidence>
<dbReference type="HAMAP" id="MF_00337">
    <property type="entry name" value="Exonuc_7_S"/>
    <property type="match status" value="1"/>
</dbReference>
<dbReference type="NCBIfam" id="NF002139">
    <property type="entry name" value="PRK00977.1-3"/>
    <property type="match status" value="1"/>
</dbReference>
<evidence type="ECO:0000256" key="6">
    <source>
        <dbReference type="HAMAP-Rule" id="MF_00337"/>
    </source>
</evidence>
<comment type="subcellular location">
    <subcellularLocation>
        <location evidence="6">Cytoplasm</location>
    </subcellularLocation>
</comment>
<dbReference type="InterPro" id="IPR037004">
    <property type="entry name" value="Exonuc_VII_ssu_sf"/>
</dbReference>
<dbReference type="PANTHER" id="PTHR34137">
    <property type="entry name" value="EXODEOXYRIBONUCLEASE 7 SMALL SUBUNIT"/>
    <property type="match status" value="1"/>
</dbReference>
<evidence type="ECO:0000256" key="5">
    <source>
        <dbReference type="ARBA" id="ARBA00022839"/>
    </source>
</evidence>
<dbReference type="GO" id="GO:0009318">
    <property type="term" value="C:exodeoxyribonuclease VII complex"/>
    <property type="evidence" value="ECO:0007669"/>
    <property type="project" value="UniProtKB-UniRule"/>
</dbReference>
<protein>
    <recommendedName>
        <fullName evidence="6">Exodeoxyribonuclease 7 small subunit</fullName>
        <ecNumber evidence="6">3.1.11.6</ecNumber>
    </recommendedName>
    <alternativeName>
        <fullName evidence="6">Exodeoxyribonuclease VII small subunit</fullName>
        <shortName evidence="6">Exonuclease VII small subunit</shortName>
    </alternativeName>
</protein>
<dbReference type="KEGG" id="wne:PIG85_07985"/>
<evidence type="ECO:0000256" key="4">
    <source>
        <dbReference type="ARBA" id="ARBA00022801"/>
    </source>
</evidence>
<comment type="subunit">
    <text evidence="6">Heterooligomer composed of large and small subunits.</text>
</comment>
<dbReference type="GO" id="GO:0005829">
    <property type="term" value="C:cytosol"/>
    <property type="evidence" value="ECO:0007669"/>
    <property type="project" value="TreeGrafter"/>
</dbReference>
<dbReference type="NCBIfam" id="TIGR01280">
    <property type="entry name" value="xseB"/>
    <property type="match status" value="1"/>
</dbReference>
<gene>
    <name evidence="6" type="primary">xseB</name>
    <name evidence="7" type="ORF">PIG85_07985</name>
</gene>
<evidence type="ECO:0000313" key="7">
    <source>
        <dbReference type="EMBL" id="WCE45585.1"/>
    </source>
</evidence>
<dbReference type="Pfam" id="PF02609">
    <property type="entry name" value="Exonuc_VII_S"/>
    <property type="match status" value="1"/>
</dbReference>
<evidence type="ECO:0000256" key="1">
    <source>
        <dbReference type="ARBA" id="ARBA00009998"/>
    </source>
</evidence>
<organism evidence="7 8">
    <name type="scientific">Winkia neuii subsp. anitrata</name>
    <dbReference type="NCBI Taxonomy" id="29318"/>
    <lineage>
        <taxon>Bacteria</taxon>
        <taxon>Bacillati</taxon>
        <taxon>Actinomycetota</taxon>
        <taxon>Actinomycetes</taxon>
        <taxon>Actinomycetales</taxon>
        <taxon>Actinomycetaceae</taxon>
        <taxon>Winkia</taxon>
    </lineage>
</organism>
<dbReference type="EMBL" id="CP116394">
    <property type="protein sequence ID" value="WCE45585.1"/>
    <property type="molecule type" value="Genomic_DNA"/>
</dbReference>
<keyword evidence="2 6" id="KW-0963">Cytoplasm</keyword>
<comment type="function">
    <text evidence="6">Bidirectionally degrades single-stranded DNA into large acid-insoluble oligonucleotides, which are then degraded further into small acid-soluble oligonucleotides.</text>
</comment>
<proteinExistence type="inferred from homology"/>
<dbReference type="SUPFAM" id="SSF116842">
    <property type="entry name" value="XseB-like"/>
    <property type="match status" value="1"/>
</dbReference>
<keyword evidence="5 6" id="KW-0269">Exonuclease</keyword>
<comment type="catalytic activity">
    <reaction evidence="6">
        <text>Exonucleolytic cleavage in either 5'- to 3'- or 3'- to 5'-direction to yield nucleoside 5'-phosphates.</text>
        <dbReference type="EC" id="3.1.11.6"/>
    </reaction>
</comment>
<dbReference type="PANTHER" id="PTHR34137:SF1">
    <property type="entry name" value="EXODEOXYRIBONUCLEASE 7 SMALL SUBUNIT"/>
    <property type="match status" value="1"/>
</dbReference>
<dbReference type="Gene3D" id="1.10.287.1040">
    <property type="entry name" value="Exonuclease VII, small subunit"/>
    <property type="match status" value="1"/>
</dbReference>